<dbReference type="InterPro" id="IPR007138">
    <property type="entry name" value="ABM_dom"/>
</dbReference>
<dbReference type="PANTHER" id="PTHR33336">
    <property type="entry name" value="QUINOL MONOOXYGENASE YGIN-RELATED"/>
    <property type="match status" value="1"/>
</dbReference>
<dbReference type="HOGENOM" id="CLU_1757083_0_0_5"/>
<dbReference type="Pfam" id="PF03992">
    <property type="entry name" value="ABM"/>
    <property type="match status" value="1"/>
</dbReference>
<name>A7HXI8_PARL1</name>
<dbReference type="PROSITE" id="PS51725">
    <property type="entry name" value="ABM"/>
    <property type="match status" value="1"/>
</dbReference>
<evidence type="ECO:0000313" key="3">
    <source>
        <dbReference type="Proteomes" id="UP000006377"/>
    </source>
</evidence>
<dbReference type="KEGG" id="pla:Plav_3014"/>
<proteinExistence type="predicted"/>
<dbReference type="GO" id="GO:0004497">
    <property type="term" value="F:monooxygenase activity"/>
    <property type="evidence" value="ECO:0007669"/>
    <property type="project" value="UniProtKB-KW"/>
</dbReference>
<dbReference type="Proteomes" id="UP000006377">
    <property type="component" value="Chromosome"/>
</dbReference>
<dbReference type="SUPFAM" id="SSF54909">
    <property type="entry name" value="Dimeric alpha+beta barrel"/>
    <property type="match status" value="1"/>
</dbReference>
<accession>A7HXI8</accession>
<dbReference type="GO" id="GO:0005829">
    <property type="term" value="C:cytosol"/>
    <property type="evidence" value="ECO:0007669"/>
    <property type="project" value="TreeGrafter"/>
</dbReference>
<gene>
    <name evidence="2" type="ordered locus">Plav_3014</name>
</gene>
<dbReference type="InterPro" id="IPR050744">
    <property type="entry name" value="AI-2_Isomerase_LsrG"/>
</dbReference>
<reference evidence="2 3" key="1">
    <citation type="journal article" date="2011" name="Stand. Genomic Sci.">
        <title>Complete genome sequence of Parvibaculum lavamentivorans type strain (DS-1(T)).</title>
        <authorList>
            <person name="Schleheck D."/>
            <person name="Weiss M."/>
            <person name="Pitluck S."/>
            <person name="Bruce D."/>
            <person name="Land M.L."/>
            <person name="Han S."/>
            <person name="Saunders E."/>
            <person name="Tapia R."/>
            <person name="Detter C."/>
            <person name="Brettin T."/>
            <person name="Han J."/>
            <person name="Woyke T."/>
            <person name="Goodwin L."/>
            <person name="Pennacchio L."/>
            <person name="Nolan M."/>
            <person name="Cook A.M."/>
            <person name="Kjelleberg S."/>
            <person name="Thomas T."/>
        </authorList>
    </citation>
    <scope>NUCLEOTIDE SEQUENCE [LARGE SCALE GENOMIC DNA]</scope>
    <source>
        <strain evidence="3">DS-1 / DSM 13023 / NCIMB 13966</strain>
    </source>
</reference>
<evidence type="ECO:0000259" key="1">
    <source>
        <dbReference type="PROSITE" id="PS51725"/>
    </source>
</evidence>
<feature type="domain" description="ABM" evidence="1">
    <location>
        <begin position="45"/>
        <end position="134"/>
    </location>
</feature>
<evidence type="ECO:0000313" key="2">
    <source>
        <dbReference type="EMBL" id="ABS64621.1"/>
    </source>
</evidence>
<sequence>MAEDCARTAEFRSIRYGDPSCILASTGRRIPARLSDPEDHAMIEITNISFVRALPGKTLALGRELCTLIQPTRTEPGCLCFEIHQSHDDADIWFIYESWRSEEDFDAHFETAHMTAFGKAANALVEGELALHHFSRYSAQETLELSVA</sequence>
<keyword evidence="3" id="KW-1185">Reference proteome</keyword>
<keyword evidence="2" id="KW-0560">Oxidoreductase</keyword>
<dbReference type="OrthoDB" id="287932at2"/>
<dbReference type="InterPro" id="IPR011008">
    <property type="entry name" value="Dimeric_a/b-barrel"/>
</dbReference>
<keyword evidence="2" id="KW-0503">Monooxygenase</keyword>
<dbReference type="EMBL" id="CP000774">
    <property type="protein sequence ID" value="ABS64621.1"/>
    <property type="molecule type" value="Genomic_DNA"/>
</dbReference>
<protein>
    <submittedName>
        <fullName evidence="2">Antibiotic biosynthesis monooxygenase</fullName>
    </submittedName>
</protein>
<dbReference type="eggNOG" id="COG1359">
    <property type="taxonomic scope" value="Bacteria"/>
</dbReference>
<dbReference type="Gene3D" id="3.30.70.100">
    <property type="match status" value="1"/>
</dbReference>
<organism evidence="2 3">
    <name type="scientific">Parvibaculum lavamentivorans (strain DS-1 / DSM 13023 / NCIMB 13966)</name>
    <dbReference type="NCBI Taxonomy" id="402881"/>
    <lineage>
        <taxon>Bacteria</taxon>
        <taxon>Pseudomonadati</taxon>
        <taxon>Pseudomonadota</taxon>
        <taxon>Alphaproteobacteria</taxon>
        <taxon>Hyphomicrobiales</taxon>
        <taxon>Parvibaculaceae</taxon>
        <taxon>Parvibaculum</taxon>
    </lineage>
</organism>
<dbReference type="AlphaFoldDB" id="A7HXI8"/>
<dbReference type="PANTHER" id="PTHR33336:SF3">
    <property type="entry name" value="ABM DOMAIN-CONTAINING PROTEIN"/>
    <property type="match status" value="1"/>
</dbReference>